<keyword evidence="1" id="KW-0812">Transmembrane</keyword>
<feature type="transmembrane region" description="Helical" evidence="1">
    <location>
        <begin position="35"/>
        <end position="54"/>
    </location>
</feature>
<name>A0ABW5XEF9_9MICO</name>
<organism evidence="2 3">
    <name type="scientific">Populibacterium corticicola</name>
    <dbReference type="NCBI Taxonomy" id="1812826"/>
    <lineage>
        <taxon>Bacteria</taxon>
        <taxon>Bacillati</taxon>
        <taxon>Actinomycetota</taxon>
        <taxon>Actinomycetes</taxon>
        <taxon>Micrococcales</taxon>
        <taxon>Jonesiaceae</taxon>
        <taxon>Populibacterium</taxon>
    </lineage>
</organism>
<accession>A0ABW5XEF9</accession>
<evidence type="ECO:0000313" key="2">
    <source>
        <dbReference type="EMBL" id="MFD2839774.1"/>
    </source>
</evidence>
<evidence type="ECO:0008006" key="4">
    <source>
        <dbReference type="Google" id="ProtNLM"/>
    </source>
</evidence>
<gene>
    <name evidence="2" type="ORF">ACFSYH_04225</name>
</gene>
<dbReference type="RefSeq" id="WP_377465328.1">
    <property type="nucleotide sequence ID" value="NZ_JBHUOP010000002.1"/>
</dbReference>
<feature type="transmembrane region" description="Helical" evidence="1">
    <location>
        <begin position="124"/>
        <end position="144"/>
    </location>
</feature>
<feature type="transmembrane region" description="Helical" evidence="1">
    <location>
        <begin position="91"/>
        <end position="112"/>
    </location>
</feature>
<keyword evidence="1" id="KW-0472">Membrane</keyword>
<feature type="transmembrane region" description="Helical" evidence="1">
    <location>
        <begin position="60"/>
        <end position="79"/>
    </location>
</feature>
<keyword evidence="3" id="KW-1185">Reference proteome</keyword>
<evidence type="ECO:0000256" key="1">
    <source>
        <dbReference type="SAM" id="Phobius"/>
    </source>
</evidence>
<dbReference type="Proteomes" id="UP001597391">
    <property type="component" value="Unassembled WGS sequence"/>
</dbReference>
<keyword evidence="1" id="KW-1133">Transmembrane helix</keyword>
<evidence type="ECO:0000313" key="3">
    <source>
        <dbReference type="Proteomes" id="UP001597391"/>
    </source>
</evidence>
<dbReference type="EMBL" id="JBHUOP010000002">
    <property type="protein sequence ID" value="MFD2839774.1"/>
    <property type="molecule type" value="Genomic_DNA"/>
</dbReference>
<sequence>MTNPTEPQNSQGDLPEVPELPHTANLEVFKLSFKFLGYLLVALLVIGGGVAYWIDGLPGLWGALMGVGIALVFSGTTIWSMIHTADKSPNYLMGVVLGAWFAKIVFMIIVIASIRNEEFYNKPIFAVILLIGAIGSAALDILAVSKVRQPYVTPIKK</sequence>
<reference evidence="3" key="1">
    <citation type="journal article" date="2019" name="Int. J. Syst. Evol. Microbiol.">
        <title>The Global Catalogue of Microorganisms (GCM) 10K type strain sequencing project: providing services to taxonomists for standard genome sequencing and annotation.</title>
        <authorList>
            <consortium name="The Broad Institute Genomics Platform"/>
            <consortium name="The Broad Institute Genome Sequencing Center for Infectious Disease"/>
            <person name="Wu L."/>
            <person name="Ma J."/>
        </authorList>
    </citation>
    <scope>NUCLEOTIDE SEQUENCE [LARGE SCALE GENOMIC DNA]</scope>
    <source>
        <strain evidence="3">KCTC 33576</strain>
    </source>
</reference>
<protein>
    <recommendedName>
        <fullName evidence="4">ATP synthase protein I</fullName>
    </recommendedName>
</protein>
<proteinExistence type="predicted"/>
<comment type="caution">
    <text evidence="2">The sequence shown here is derived from an EMBL/GenBank/DDBJ whole genome shotgun (WGS) entry which is preliminary data.</text>
</comment>